<feature type="chain" id="PRO_5008538410" evidence="1">
    <location>
        <begin position="30"/>
        <end position="588"/>
    </location>
</feature>
<keyword evidence="3" id="KW-1185">Reference proteome</keyword>
<sequence length="588" mass="65384">MTSSRRSFLIGTGATAAAAALVTPGSAVADNVVGSGRPDPEARRFTLAVIPDTQYMFDMDRGDSAPLKATLQYLVDHQRSENIVFISHLGDLVENAQKSEIDDISERFEVLDRRRVGYSVLAGNHDVPDSRKDDQRGRTPYLDRFGPQRFRHSPTFRGASADGYNTFHVFRAAGKEWLVLALDWRMSAKGFDWARSVLAKHPKLPVVLTTHELAYDGGDGTAAMSDYGRRLWDELIKDNDQVFLTLNGHFWPPARATMRNSAGNEVHVHITNYQDRYYGGGAMIRLYHFDLDRKTIDVRTLSPWLLGKRSLNPLERGEIELTGPADRFSVPIDFEQRFARFDPPVLLAPQPVRDVLVKGTVAYWRLGEGLKDLSGNGNDLVQTGLLAASEDHHRFAPSHHSLFFGKNGYLSTVESAPLNRQTFERGYTVELFLKLPSGFNHPWCGLFTKLAPGSAAGKTGDDPSEPIATLNVAGGGQLQWAVFPRNLPGISTNWGHEMDYETWWHIAVVNDGVHTTLYVDGSPLLRNPSTPARGISTAGDPWLVGAYAYNRVVEKSLHGWIGDMRVANRPLDRSEFMRSRAARTAGTD</sequence>
<reference evidence="2 3" key="1">
    <citation type="submission" date="2016-07" db="EMBL/GenBank/DDBJ databases">
        <title>Complete genome sequence of the Lentzea guizhouensis DHS C013.</title>
        <authorList>
            <person name="Cao C."/>
        </authorList>
    </citation>
    <scope>NUCLEOTIDE SEQUENCE [LARGE SCALE GENOMIC DNA]</scope>
    <source>
        <strain evidence="2 3">DHS C013</strain>
    </source>
</reference>
<dbReference type="AlphaFoldDB" id="A0A1B2HNF2"/>
<keyword evidence="1" id="KW-0732">Signal</keyword>
<dbReference type="Proteomes" id="UP000093053">
    <property type="component" value="Chromosome"/>
</dbReference>
<dbReference type="InterPro" id="IPR006311">
    <property type="entry name" value="TAT_signal"/>
</dbReference>
<dbReference type="KEGG" id="led:BBK82_27305"/>
<evidence type="ECO:0000313" key="3">
    <source>
        <dbReference type="Proteomes" id="UP000093053"/>
    </source>
</evidence>
<dbReference type="OrthoDB" id="9772095at2"/>
<feature type="signal peptide" evidence="1">
    <location>
        <begin position="1"/>
        <end position="29"/>
    </location>
</feature>
<dbReference type="InterPro" id="IPR051918">
    <property type="entry name" value="STPP_CPPED1"/>
</dbReference>
<organism evidence="2 3">
    <name type="scientific">Lentzea guizhouensis</name>
    <dbReference type="NCBI Taxonomy" id="1586287"/>
    <lineage>
        <taxon>Bacteria</taxon>
        <taxon>Bacillati</taxon>
        <taxon>Actinomycetota</taxon>
        <taxon>Actinomycetes</taxon>
        <taxon>Pseudonocardiales</taxon>
        <taxon>Pseudonocardiaceae</taxon>
        <taxon>Lentzea</taxon>
    </lineage>
</organism>
<evidence type="ECO:0000256" key="1">
    <source>
        <dbReference type="SAM" id="SignalP"/>
    </source>
</evidence>
<dbReference type="RefSeq" id="WP_065917567.1">
    <property type="nucleotide sequence ID" value="NZ_CP016793.1"/>
</dbReference>
<dbReference type="Gene3D" id="2.60.120.200">
    <property type="match status" value="1"/>
</dbReference>
<evidence type="ECO:0000313" key="2">
    <source>
        <dbReference type="EMBL" id="ANZ39225.1"/>
    </source>
</evidence>
<dbReference type="SUPFAM" id="SSF56300">
    <property type="entry name" value="Metallo-dependent phosphatases"/>
    <property type="match status" value="1"/>
</dbReference>
<protein>
    <submittedName>
        <fullName evidence="2">Tat pathway signal sequence domain protein</fullName>
    </submittedName>
</protein>
<dbReference type="Gene3D" id="3.60.21.10">
    <property type="match status" value="1"/>
</dbReference>
<gene>
    <name evidence="2" type="ORF">BBK82_27305</name>
</gene>
<accession>A0A1B2HNF2</accession>
<dbReference type="InterPro" id="IPR013320">
    <property type="entry name" value="ConA-like_dom_sf"/>
</dbReference>
<name>A0A1B2HNF2_9PSEU</name>
<dbReference type="STRING" id="1586287.BBK82_27305"/>
<dbReference type="SUPFAM" id="SSF49899">
    <property type="entry name" value="Concanavalin A-like lectins/glucanases"/>
    <property type="match status" value="1"/>
</dbReference>
<dbReference type="PANTHER" id="PTHR43143">
    <property type="entry name" value="METALLOPHOSPHOESTERASE, CALCINEURIN SUPERFAMILY"/>
    <property type="match status" value="1"/>
</dbReference>
<dbReference type="PROSITE" id="PS51318">
    <property type="entry name" value="TAT"/>
    <property type="match status" value="1"/>
</dbReference>
<dbReference type="PANTHER" id="PTHR43143:SF5">
    <property type="entry name" value="SECRETED PROTEIN"/>
    <property type="match status" value="1"/>
</dbReference>
<proteinExistence type="predicted"/>
<dbReference type="EMBL" id="CP016793">
    <property type="protein sequence ID" value="ANZ39225.1"/>
    <property type="molecule type" value="Genomic_DNA"/>
</dbReference>
<dbReference type="Pfam" id="PF13385">
    <property type="entry name" value="Laminin_G_3"/>
    <property type="match status" value="1"/>
</dbReference>
<dbReference type="InterPro" id="IPR029052">
    <property type="entry name" value="Metallo-depent_PP-like"/>
</dbReference>